<reference evidence="1" key="1">
    <citation type="submission" date="2022-01" db="EMBL/GenBank/DDBJ databases">
        <title>Genome Sequence Resource for Two Populations of Ditylenchus destructor, the Migratory Endoparasitic Phytonematode.</title>
        <authorList>
            <person name="Zhang H."/>
            <person name="Lin R."/>
            <person name="Xie B."/>
        </authorList>
    </citation>
    <scope>NUCLEOTIDE SEQUENCE</scope>
    <source>
        <strain evidence="1">BazhouSP</strain>
    </source>
</reference>
<organism evidence="1 2">
    <name type="scientific">Ditylenchus destructor</name>
    <dbReference type="NCBI Taxonomy" id="166010"/>
    <lineage>
        <taxon>Eukaryota</taxon>
        <taxon>Metazoa</taxon>
        <taxon>Ecdysozoa</taxon>
        <taxon>Nematoda</taxon>
        <taxon>Chromadorea</taxon>
        <taxon>Rhabditida</taxon>
        <taxon>Tylenchina</taxon>
        <taxon>Tylenchomorpha</taxon>
        <taxon>Sphaerularioidea</taxon>
        <taxon>Anguinidae</taxon>
        <taxon>Anguininae</taxon>
        <taxon>Ditylenchus</taxon>
    </lineage>
</organism>
<evidence type="ECO:0000313" key="2">
    <source>
        <dbReference type="Proteomes" id="UP001201812"/>
    </source>
</evidence>
<evidence type="ECO:0000313" key="1">
    <source>
        <dbReference type="EMBL" id="KAI1705882.1"/>
    </source>
</evidence>
<proteinExistence type="predicted"/>
<accession>A0AAD4R2V7</accession>
<name>A0AAD4R2V7_9BILA</name>
<gene>
    <name evidence="1" type="ORF">DdX_13316</name>
</gene>
<sequence length="298" mass="35184">MNEPLKFFKVVDATIYKDGFSYSFYRDIDPPKSSAGLQLQQSFHCAFRTEEVNCRSRIHVTGNWQMDKKGRKFMLGIVKKGDHTHGPEYRDTIPKLRFYKSDDDGRLHRNGFDYSLYRDLDPPKQIADSKWHQTYRCSMSVNGQENCRARIYTTGQWEVNKRDLEYQLGIFKNCFHNHALYQGSNEEDKENTDEIVAPASSTAHTKDLEKKEQIRFYKFKETCVQHNGFVYSQHGGVVYHPLWRCRMECRRKINGKQTCPGYIWTTGKWQEDERGREFQIGIIMNGHHHEPHQAQRRG</sequence>
<comment type="caution">
    <text evidence="1">The sequence shown here is derived from an EMBL/GenBank/DDBJ whole genome shotgun (WGS) entry which is preliminary data.</text>
</comment>
<protein>
    <submittedName>
        <fullName evidence="1">Uncharacterized protein</fullName>
    </submittedName>
</protein>
<dbReference type="AlphaFoldDB" id="A0AAD4R2V7"/>
<dbReference type="Proteomes" id="UP001201812">
    <property type="component" value="Unassembled WGS sequence"/>
</dbReference>
<dbReference type="EMBL" id="JAKKPZ010000052">
    <property type="protein sequence ID" value="KAI1705882.1"/>
    <property type="molecule type" value="Genomic_DNA"/>
</dbReference>
<keyword evidence="2" id="KW-1185">Reference proteome</keyword>